<organism evidence="1 2">
    <name type="scientific">Allorhodopirellula heiligendammensis</name>
    <dbReference type="NCBI Taxonomy" id="2714739"/>
    <lineage>
        <taxon>Bacteria</taxon>
        <taxon>Pseudomonadati</taxon>
        <taxon>Planctomycetota</taxon>
        <taxon>Planctomycetia</taxon>
        <taxon>Pirellulales</taxon>
        <taxon>Pirellulaceae</taxon>
        <taxon>Allorhodopirellula</taxon>
    </lineage>
</organism>
<reference evidence="1 2" key="1">
    <citation type="journal article" date="2020" name="Antonie Van Leeuwenhoek">
        <title>Rhodopirellula heiligendammensis sp. nov., Rhodopirellula pilleata sp. nov., and Rhodopirellula solitaria sp. nov. isolated from natural or artificial marine surfaces in Northern Germany and California, USA, and emended description of the genus Rhodopirellula.</title>
        <authorList>
            <person name="Kallscheuer N."/>
            <person name="Wiegand S."/>
            <person name="Jogler M."/>
            <person name="Boedeker C."/>
            <person name="Peeters S.H."/>
            <person name="Rast P."/>
            <person name="Heuer A."/>
            <person name="Jetten M.S.M."/>
            <person name="Rohde M."/>
            <person name="Jogler C."/>
        </authorList>
    </citation>
    <scope>NUCLEOTIDE SEQUENCE [LARGE SCALE GENOMIC DNA]</scope>
    <source>
        <strain evidence="1 2">Poly21</strain>
    </source>
</reference>
<keyword evidence="2" id="KW-1185">Reference proteome</keyword>
<name>A0A5C6BFS6_9BACT</name>
<dbReference type="Proteomes" id="UP000319908">
    <property type="component" value="Unassembled WGS sequence"/>
</dbReference>
<gene>
    <name evidence="1" type="ORF">Poly21_44010</name>
</gene>
<evidence type="ECO:0000313" key="1">
    <source>
        <dbReference type="EMBL" id="TWU10497.1"/>
    </source>
</evidence>
<dbReference type="AlphaFoldDB" id="A0A5C6BFS6"/>
<accession>A0A5C6BFS6</accession>
<protein>
    <submittedName>
        <fullName evidence="1">Uncharacterized protein</fullName>
    </submittedName>
</protein>
<sequence length="94" mass="10250">MPTSGTIGGNGSKISFRQIVPPPSRCESVPLVTVRPISAVSILYEEVNLTQFSLDETRGLDSLVDVQRELVITRKASRKWAKSIGEGEANDGYE</sequence>
<dbReference type="EMBL" id="SJPU01000003">
    <property type="protein sequence ID" value="TWU10497.1"/>
    <property type="molecule type" value="Genomic_DNA"/>
</dbReference>
<proteinExistence type="predicted"/>
<evidence type="ECO:0000313" key="2">
    <source>
        <dbReference type="Proteomes" id="UP000319908"/>
    </source>
</evidence>
<comment type="caution">
    <text evidence="1">The sequence shown here is derived from an EMBL/GenBank/DDBJ whole genome shotgun (WGS) entry which is preliminary data.</text>
</comment>